<name>A0ABV9SXE0_9BACT</name>
<organism evidence="1 2">
    <name type="scientific">Negadavirga shengliensis</name>
    <dbReference type="NCBI Taxonomy" id="1389218"/>
    <lineage>
        <taxon>Bacteria</taxon>
        <taxon>Pseudomonadati</taxon>
        <taxon>Bacteroidota</taxon>
        <taxon>Cytophagia</taxon>
        <taxon>Cytophagales</taxon>
        <taxon>Cyclobacteriaceae</taxon>
        <taxon>Negadavirga</taxon>
    </lineage>
</organism>
<accession>A0ABV9SXE0</accession>
<evidence type="ECO:0000313" key="2">
    <source>
        <dbReference type="Proteomes" id="UP001595818"/>
    </source>
</evidence>
<dbReference type="EMBL" id="JBHSJJ010000002">
    <property type="protein sequence ID" value="MFC4871013.1"/>
    <property type="molecule type" value="Genomic_DNA"/>
</dbReference>
<sequence>MGLDRLNLDADYCHFLGILDLIQRLMEVPDNKVDEFSATYMAAMNRSLEYLISRSGEELRELAVECYAALKKIK</sequence>
<evidence type="ECO:0000313" key="1">
    <source>
        <dbReference type="EMBL" id="MFC4871013.1"/>
    </source>
</evidence>
<reference evidence="2" key="1">
    <citation type="journal article" date="2019" name="Int. J. Syst. Evol. Microbiol.">
        <title>The Global Catalogue of Microorganisms (GCM) 10K type strain sequencing project: providing services to taxonomists for standard genome sequencing and annotation.</title>
        <authorList>
            <consortium name="The Broad Institute Genomics Platform"/>
            <consortium name="The Broad Institute Genome Sequencing Center for Infectious Disease"/>
            <person name="Wu L."/>
            <person name="Ma J."/>
        </authorList>
    </citation>
    <scope>NUCLEOTIDE SEQUENCE [LARGE SCALE GENOMIC DNA]</scope>
    <source>
        <strain evidence="2">CGMCC 4.7466</strain>
    </source>
</reference>
<keyword evidence="2" id="KW-1185">Reference proteome</keyword>
<comment type="caution">
    <text evidence="1">The sequence shown here is derived from an EMBL/GenBank/DDBJ whole genome shotgun (WGS) entry which is preliminary data.</text>
</comment>
<proteinExistence type="predicted"/>
<gene>
    <name evidence="1" type="ORF">ACFPFU_04895</name>
</gene>
<dbReference type="RefSeq" id="WP_377062088.1">
    <property type="nucleotide sequence ID" value="NZ_JBHSJJ010000002.1"/>
</dbReference>
<dbReference type="Proteomes" id="UP001595818">
    <property type="component" value="Unassembled WGS sequence"/>
</dbReference>
<protein>
    <submittedName>
        <fullName evidence="1">Uncharacterized protein</fullName>
    </submittedName>
</protein>